<evidence type="ECO:0000313" key="14">
    <source>
        <dbReference type="Proteomes" id="UP000653156"/>
    </source>
</evidence>
<feature type="domain" description="General secretion pathway GspH" evidence="12">
    <location>
        <begin position="46"/>
        <end position="167"/>
    </location>
</feature>
<protein>
    <recommendedName>
        <fullName evidence="2">Type II secretion system protein H</fullName>
    </recommendedName>
    <alternativeName>
        <fullName evidence="10">General secretion pathway protein H</fullName>
    </alternativeName>
</protein>
<dbReference type="NCBIfam" id="TIGR02532">
    <property type="entry name" value="IV_pilin_GFxxxE"/>
    <property type="match status" value="1"/>
</dbReference>
<comment type="subcellular location">
    <subcellularLocation>
        <location evidence="1">Cell inner membrane</location>
        <topology evidence="1">Single-pass membrane protein</topology>
    </subcellularLocation>
</comment>
<name>A0A892ZDW8_9NEIS</name>
<dbReference type="GO" id="GO:0005886">
    <property type="term" value="C:plasma membrane"/>
    <property type="evidence" value="ECO:0007669"/>
    <property type="project" value="UniProtKB-SubCell"/>
</dbReference>
<keyword evidence="4" id="KW-0488">Methylation</keyword>
<evidence type="ECO:0000256" key="8">
    <source>
        <dbReference type="ARBA" id="ARBA00023136"/>
    </source>
</evidence>
<sequence>MNKNSKQHGFTLIELMVTIAILAIMAAIALPNMSEFLNTRRVANRADQVANLFRFARTEAARLNLPVVVCYSDVKADGKADNPCTPASATNERGMSAFAIRGNLPYNTGRDELLRSTAINQGNKNVDVVFSHITFVGTVNAAAANNNILVFYPNGTFGYMNSNSGSVYGSGATVASGLVRFQFRDDLAADDAAKNRRSTTLLIDAGGRVSVCPKSNAPAACTAT</sequence>
<evidence type="ECO:0000313" key="13">
    <source>
        <dbReference type="EMBL" id="QRQ80698.1"/>
    </source>
</evidence>
<evidence type="ECO:0000256" key="5">
    <source>
        <dbReference type="ARBA" id="ARBA00022519"/>
    </source>
</evidence>
<dbReference type="EMBL" id="CP069798">
    <property type="protein sequence ID" value="QRQ80698.1"/>
    <property type="molecule type" value="Genomic_DNA"/>
</dbReference>
<evidence type="ECO:0000256" key="3">
    <source>
        <dbReference type="ARBA" id="ARBA00022475"/>
    </source>
</evidence>
<keyword evidence="14" id="KW-1185">Reference proteome</keyword>
<dbReference type="Pfam" id="PF12019">
    <property type="entry name" value="GspH"/>
    <property type="match status" value="1"/>
</dbReference>
<dbReference type="InterPro" id="IPR022346">
    <property type="entry name" value="T2SS_GspH"/>
</dbReference>
<dbReference type="KEGG" id="ptes:JQU52_07930"/>
<dbReference type="GO" id="GO:0015628">
    <property type="term" value="P:protein secretion by the type II secretion system"/>
    <property type="evidence" value="ECO:0007669"/>
    <property type="project" value="InterPro"/>
</dbReference>
<dbReference type="SUPFAM" id="SSF54523">
    <property type="entry name" value="Pili subunits"/>
    <property type="match status" value="1"/>
</dbReference>
<organism evidence="13 14">
    <name type="scientific">Paralysiella testudinis</name>
    <dbReference type="NCBI Taxonomy" id="2809020"/>
    <lineage>
        <taxon>Bacteria</taxon>
        <taxon>Pseudomonadati</taxon>
        <taxon>Pseudomonadota</taxon>
        <taxon>Betaproteobacteria</taxon>
        <taxon>Neisseriales</taxon>
        <taxon>Neisseriaceae</taxon>
        <taxon>Paralysiella</taxon>
    </lineage>
</organism>
<evidence type="ECO:0000256" key="11">
    <source>
        <dbReference type="SAM" id="Phobius"/>
    </source>
</evidence>
<comment type="similarity">
    <text evidence="9">Belongs to the GSP H family.</text>
</comment>
<reference evidence="13" key="1">
    <citation type="submission" date="2021-02" db="EMBL/GenBank/DDBJ databases">
        <title>Neisseriaceae sp. 26B isolated from the cloaca of a Common Toad-headed Turtle (Mesoclemmys nasuta).</title>
        <authorList>
            <person name="Spergser J."/>
            <person name="Busse H.-J."/>
        </authorList>
    </citation>
    <scope>NUCLEOTIDE SEQUENCE</scope>
    <source>
        <strain evidence="13">26B</strain>
    </source>
</reference>
<dbReference type="InterPro" id="IPR012902">
    <property type="entry name" value="N_methyl_site"/>
</dbReference>
<evidence type="ECO:0000256" key="1">
    <source>
        <dbReference type="ARBA" id="ARBA00004377"/>
    </source>
</evidence>
<keyword evidence="7 11" id="KW-1133">Transmembrane helix</keyword>
<evidence type="ECO:0000256" key="7">
    <source>
        <dbReference type="ARBA" id="ARBA00022989"/>
    </source>
</evidence>
<keyword evidence="8 11" id="KW-0472">Membrane</keyword>
<feature type="transmembrane region" description="Helical" evidence="11">
    <location>
        <begin position="12"/>
        <end position="30"/>
    </location>
</feature>
<evidence type="ECO:0000256" key="9">
    <source>
        <dbReference type="ARBA" id="ARBA00025772"/>
    </source>
</evidence>
<evidence type="ECO:0000256" key="2">
    <source>
        <dbReference type="ARBA" id="ARBA00021549"/>
    </source>
</evidence>
<keyword evidence="3" id="KW-1003">Cell membrane</keyword>
<dbReference type="Proteomes" id="UP000653156">
    <property type="component" value="Chromosome"/>
</dbReference>
<evidence type="ECO:0000256" key="4">
    <source>
        <dbReference type="ARBA" id="ARBA00022481"/>
    </source>
</evidence>
<dbReference type="InterPro" id="IPR045584">
    <property type="entry name" value="Pilin-like"/>
</dbReference>
<dbReference type="GO" id="GO:0015627">
    <property type="term" value="C:type II protein secretion system complex"/>
    <property type="evidence" value="ECO:0007669"/>
    <property type="project" value="InterPro"/>
</dbReference>
<keyword evidence="6 11" id="KW-0812">Transmembrane</keyword>
<accession>A0A892ZDW8</accession>
<evidence type="ECO:0000259" key="12">
    <source>
        <dbReference type="Pfam" id="PF12019"/>
    </source>
</evidence>
<evidence type="ECO:0000256" key="6">
    <source>
        <dbReference type="ARBA" id="ARBA00022692"/>
    </source>
</evidence>
<dbReference type="Gene3D" id="3.30.700.10">
    <property type="entry name" value="Glycoprotein, Type 4 Pilin"/>
    <property type="match status" value="1"/>
</dbReference>
<dbReference type="PROSITE" id="PS00409">
    <property type="entry name" value="PROKAR_NTER_METHYL"/>
    <property type="match status" value="1"/>
</dbReference>
<dbReference type="RefSeq" id="WP_268866611.1">
    <property type="nucleotide sequence ID" value="NZ_CP069798.1"/>
</dbReference>
<keyword evidence="5" id="KW-0997">Cell inner membrane</keyword>
<dbReference type="AlphaFoldDB" id="A0A892ZDW8"/>
<proteinExistence type="inferred from homology"/>
<gene>
    <name evidence="13" type="ORF">JQU52_07930</name>
</gene>
<dbReference type="Pfam" id="PF07963">
    <property type="entry name" value="N_methyl"/>
    <property type="match status" value="1"/>
</dbReference>
<evidence type="ECO:0000256" key="10">
    <source>
        <dbReference type="ARBA" id="ARBA00030775"/>
    </source>
</evidence>